<reference evidence="2 3" key="1">
    <citation type="submission" date="2016-07" db="EMBL/GenBank/DDBJ databases">
        <authorList>
            <person name="Townsley L."/>
            <person name="Shank E.A."/>
        </authorList>
    </citation>
    <scope>NUCLEOTIDE SEQUENCE [LARGE SCALE GENOMIC DNA]</scope>
    <source>
        <strain evidence="2 3">CH01</strain>
    </source>
</reference>
<dbReference type="Pfam" id="PF03992">
    <property type="entry name" value="ABM"/>
    <property type="match status" value="1"/>
</dbReference>
<dbReference type="EMBL" id="MDKC01000002">
    <property type="protein sequence ID" value="ODG93223.1"/>
    <property type="molecule type" value="Genomic_DNA"/>
</dbReference>
<keyword evidence="2" id="KW-0503">Monooxygenase</keyword>
<protein>
    <submittedName>
        <fullName evidence="2">Monooxygenase</fullName>
    </submittedName>
</protein>
<keyword evidence="2" id="KW-0560">Oxidoreductase</keyword>
<evidence type="ECO:0000313" key="3">
    <source>
        <dbReference type="Proteomes" id="UP000094580"/>
    </source>
</evidence>
<dbReference type="Gene3D" id="3.30.70.100">
    <property type="match status" value="1"/>
</dbReference>
<dbReference type="PANTHER" id="PTHR33336:SF3">
    <property type="entry name" value="ABM DOMAIN-CONTAINING PROTEIN"/>
    <property type="match status" value="1"/>
</dbReference>
<gene>
    <name evidence="2" type="ORF">BED47_02755</name>
</gene>
<sequence length="97" mass="11122">MIIIHAKMTIDSTKEAKFLEEMTSLLELSRAEEGNISYDLTKQTDRENEFIMLEIWKDVNAVTAHNTSAHFTAFAEKAKDYLTAPIQINLFEANKLK</sequence>
<dbReference type="RefSeq" id="WP_069032302.1">
    <property type="nucleotide sequence ID" value="NZ_MDKC01000002.1"/>
</dbReference>
<name>A0ABX2ZUJ3_9BACI</name>
<dbReference type="SUPFAM" id="SSF54909">
    <property type="entry name" value="Dimeric alpha+beta barrel"/>
    <property type="match status" value="1"/>
</dbReference>
<comment type="caution">
    <text evidence="2">The sequence shown here is derived from an EMBL/GenBank/DDBJ whole genome shotgun (WGS) entry which is preliminary data.</text>
</comment>
<dbReference type="InterPro" id="IPR050744">
    <property type="entry name" value="AI-2_Isomerase_LsrG"/>
</dbReference>
<proteinExistence type="predicted"/>
<dbReference type="PANTHER" id="PTHR33336">
    <property type="entry name" value="QUINOL MONOOXYGENASE YGIN-RELATED"/>
    <property type="match status" value="1"/>
</dbReference>
<dbReference type="InterPro" id="IPR011008">
    <property type="entry name" value="Dimeric_a/b-barrel"/>
</dbReference>
<evidence type="ECO:0000259" key="1">
    <source>
        <dbReference type="PROSITE" id="PS51725"/>
    </source>
</evidence>
<organism evidence="2 3">
    <name type="scientific">Gottfriedia luciferensis</name>
    <dbReference type="NCBI Taxonomy" id="178774"/>
    <lineage>
        <taxon>Bacteria</taxon>
        <taxon>Bacillati</taxon>
        <taxon>Bacillota</taxon>
        <taxon>Bacilli</taxon>
        <taxon>Bacillales</taxon>
        <taxon>Bacillaceae</taxon>
        <taxon>Gottfriedia</taxon>
    </lineage>
</organism>
<dbReference type="Proteomes" id="UP000094580">
    <property type="component" value="Unassembled WGS sequence"/>
</dbReference>
<evidence type="ECO:0000313" key="2">
    <source>
        <dbReference type="EMBL" id="ODG93223.1"/>
    </source>
</evidence>
<dbReference type="InterPro" id="IPR007138">
    <property type="entry name" value="ABM_dom"/>
</dbReference>
<dbReference type="GO" id="GO:0004497">
    <property type="term" value="F:monooxygenase activity"/>
    <property type="evidence" value="ECO:0007669"/>
    <property type="project" value="UniProtKB-KW"/>
</dbReference>
<accession>A0ABX2ZUJ3</accession>
<keyword evidence="3" id="KW-1185">Reference proteome</keyword>
<feature type="domain" description="ABM" evidence="1">
    <location>
        <begin position="2"/>
        <end position="91"/>
    </location>
</feature>
<dbReference type="PROSITE" id="PS51725">
    <property type="entry name" value="ABM"/>
    <property type="match status" value="1"/>
</dbReference>